<name>A0ABT2GZY1_9MICO</name>
<evidence type="ECO:0008006" key="3">
    <source>
        <dbReference type="Google" id="ProtNLM"/>
    </source>
</evidence>
<gene>
    <name evidence="1" type="ORF">N1032_00960</name>
</gene>
<dbReference type="RefSeq" id="WP_259536891.1">
    <property type="nucleotide sequence ID" value="NZ_JANLCJ010000001.1"/>
</dbReference>
<keyword evidence="2" id="KW-1185">Reference proteome</keyword>
<proteinExistence type="predicted"/>
<protein>
    <recommendedName>
        <fullName evidence="3">SAV-6107-like HEPN domain-containing protein</fullName>
    </recommendedName>
</protein>
<reference evidence="1" key="1">
    <citation type="submission" date="2022-08" db="EMBL/GenBank/DDBJ databases">
        <authorList>
            <person name="Deng Y."/>
            <person name="Han X.-F."/>
            <person name="Zhang Y.-Q."/>
        </authorList>
    </citation>
    <scope>NUCLEOTIDE SEQUENCE</scope>
    <source>
        <strain evidence="1">CPCC 203386</strain>
    </source>
</reference>
<organism evidence="1 2">
    <name type="scientific">Herbiconiux daphne</name>
    <dbReference type="NCBI Taxonomy" id="2970914"/>
    <lineage>
        <taxon>Bacteria</taxon>
        <taxon>Bacillati</taxon>
        <taxon>Actinomycetota</taxon>
        <taxon>Actinomycetes</taxon>
        <taxon>Micrococcales</taxon>
        <taxon>Microbacteriaceae</taxon>
        <taxon>Herbiconiux</taxon>
    </lineage>
</organism>
<sequence>MNDEGDHRLRRRLPEGVEEIAQEAADDSGKAGRLLSEAWRAAYALEPNPGEAMQLATRAVEAAAAPVVIPKSLRQRIGMIADTLQNQAGWELILWRDDSGFPDHQQMLVTMLRTLQKAQTDRHGDGAAPTPEEAQAHVQLASTLVAWFAAGAVRKRSS</sequence>
<dbReference type="EMBL" id="JANLCJ010000001">
    <property type="protein sequence ID" value="MCS5732314.1"/>
    <property type="molecule type" value="Genomic_DNA"/>
</dbReference>
<dbReference type="Proteomes" id="UP001165586">
    <property type="component" value="Unassembled WGS sequence"/>
</dbReference>
<evidence type="ECO:0000313" key="2">
    <source>
        <dbReference type="Proteomes" id="UP001165586"/>
    </source>
</evidence>
<comment type="caution">
    <text evidence="1">The sequence shown here is derived from an EMBL/GenBank/DDBJ whole genome shotgun (WGS) entry which is preliminary data.</text>
</comment>
<accession>A0ABT2GZY1</accession>
<evidence type="ECO:0000313" key="1">
    <source>
        <dbReference type="EMBL" id="MCS5732314.1"/>
    </source>
</evidence>